<evidence type="ECO:0000313" key="1">
    <source>
        <dbReference type="EMBL" id="JAH98535.1"/>
    </source>
</evidence>
<accession>A0A0E9X9K8</accession>
<dbReference type="AlphaFoldDB" id="A0A0E9X9K8"/>
<reference evidence="1" key="1">
    <citation type="submission" date="2014-11" db="EMBL/GenBank/DDBJ databases">
        <authorList>
            <person name="Amaro Gonzalez C."/>
        </authorList>
    </citation>
    <scope>NUCLEOTIDE SEQUENCE</scope>
</reference>
<name>A0A0E9X9K8_ANGAN</name>
<protein>
    <submittedName>
        <fullName evidence="1">Uncharacterized protein</fullName>
    </submittedName>
</protein>
<dbReference type="EMBL" id="GBXM01010042">
    <property type="protein sequence ID" value="JAH98535.1"/>
    <property type="molecule type" value="Transcribed_RNA"/>
</dbReference>
<organism evidence="1">
    <name type="scientific">Anguilla anguilla</name>
    <name type="common">European freshwater eel</name>
    <name type="synonym">Muraena anguilla</name>
    <dbReference type="NCBI Taxonomy" id="7936"/>
    <lineage>
        <taxon>Eukaryota</taxon>
        <taxon>Metazoa</taxon>
        <taxon>Chordata</taxon>
        <taxon>Craniata</taxon>
        <taxon>Vertebrata</taxon>
        <taxon>Euteleostomi</taxon>
        <taxon>Actinopterygii</taxon>
        <taxon>Neopterygii</taxon>
        <taxon>Teleostei</taxon>
        <taxon>Anguilliformes</taxon>
        <taxon>Anguillidae</taxon>
        <taxon>Anguilla</taxon>
    </lineage>
</organism>
<proteinExistence type="predicted"/>
<sequence length="135" mass="15561">MSQAVCTSKFTISAESLEDRRNRVRPVAELYTHQAFNACNKIFVYEQSMGHSRPQKRSVRALAAVIYCGMGCRVDPPEALRSKFEGRRQLQEGNSKNPFRILTFFNRGKNSIQQENKYSVPRDGFHVKNKDKCTR</sequence>
<reference evidence="1" key="2">
    <citation type="journal article" date="2015" name="Fish Shellfish Immunol.">
        <title>Early steps in the European eel (Anguilla anguilla)-Vibrio vulnificus interaction in the gills: Role of the RtxA13 toxin.</title>
        <authorList>
            <person name="Callol A."/>
            <person name="Pajuelo D."/>
            <person name="Ebbesson L."/>
            <person name="Teles M."/>
            <person name="MacKenzie S."/>
            <person name="Amaro C."/>
        </authorList>
    </citation>
    <scope>NUCLEOTIDE SEQUENCE</scope>
</reference>